<reference evidence="3 4" key="1">
    <citation type="submission" date="2020-02" db="EMBL/GenBank/DDBJ databases">
        <title>Characterization of phylogenetic diversity of novel bifidobacterial species isolated in Czech ZOOs.</title>
        <authorList>
            <person name="Lugli G.A."/>
            <person name="Vera N.B."/>
            <person name="Ventura M."/>
        </authorList>
    </citation>
    <scope>NUCLEOTIDE SEQUENCE [LARGE SCALE GENOMIC DNA]</scope>
    <source>
        <strain evidence="3 4">DSM 109963</strain>
    </source>
</reference>
<keyword evidence="2" id="KW-0812">Transmembrane</keyword>
<evidence type="ECO:0000256" key="2">
    <source>
        <dbReference type="SAM" id="Phobius"/>
    </source>
</evidence>
<keyword evidence="4" id="KW-1185">Reference proteome</keyword>
<dbReference type="Gene3D" id="3.40.190.10">
    <property type="entry name" value="Periplasmic binding protein-like II"/>
    <property type="match status" value="1"/>
</dbReference>
<name>A0ABX1SX27_9BIFI</name>
<evidence type="ECO:0000256" key="1">
    <source>
        <dbReference type="SAM" id="MobiDB-lite"/>
    </source>
</evidence>
<feature type="compositionally biased region" description="Basic and acidic residues" evidence="1">
    <location>
        <begin position="1"/>
        <end position="14"/>
    </location>
</feature>
<organism evidence="3 4">
    <name type="scientific">Bifidobacterium panos</name>
    <dbReference type="NCBI Taxonomy" id="2675321"/>
    <lineage>
        <taxon>Bacteria</taxon>
        <taxon>Bacillati</taxon>
        <taxon>Actinomycetota</taxon>
        <taxon>Actinomycetes</taxon>
        <taxon>Bifidobacteriales</taxon>
        <taxon>Bifidobacteriaceae</taxon>
        <taxon>Bifidobacterium</taxon>
    </lineage>
</organism>
<evidence type="ECO:0000313" key="3">
    <source>
        <dbReference type="EMBL" id="NMN02403.1"/>
    </source>
</evidence>
<dbReference type="Proteomes" id="UP000553756">
    <property type="component" value="Unassembled WGS sequence"/>
</dbReference>
<feature type="region of interest" description="Disordered" evidence="1">
    <location>
        <begin position="1"/>
        <end position="20"/>
    </location>
</feature>
<evidence type="ECO:0000313" key="4">
    <source>
        <dbReference type="Proteomes" id="UP000553756"/>
    </source>
</evidence>
<protein>
    <recommendedName>
        <fullName evidence="5">ABC transporter substrate-binding protein</fullName>
    </recommendedName>
</protein>
<keyword evidence="2" id="KW-1133">Transmembrane helix</keyword>
<gene>
    <name evidence="3" type="ORF">G1C94_1025</name>
</gene>
<accession>A0ABX1SX27</accession>
<evidence type="ECO:0008006" key="5">
    <source>
        <dbReference type="Google" id="ProtNLM"/>
    </source>
</evidence>
<comment type="caution">
    <text evidence="3">The sequence shown here is derived from an EMBL/GenBank/DDBJ whole genome shotgun (WGS) entry which is preliminary data.</text>
</comment>
<keyword evidence="2" id="KW-0472">Membrane</keyword>
<sequence>MAAMKLTDEQRKAVETLSNAPEHAHESKLAVFRQLPLKAKPAYFREHFLVPLVAALAIIALVAFLVVRFVTPDNRPKLYAAVLDGAIDTSEAQTMQQHFADKLGQDVTIDSYFDTSKDGLSKLQTMLSAKQIDVIIAPRAMFQQLAGYGYLTDLKSSLSETQQSELASSMVSFNGFSDAESDDPGASGDGKGASKPYGLKLNEAKGWSAFASDDSDALIGIAADTQQTDTAREFINWLYQ</sequence>
<proteinExistence type="predicted"/>
<dbReference type="SUPFAM" id="SSF53850">
    <property type="entry name" value="Periplasmic binding protein-like II"/>
    <property type="match status" value="1"/>
</dbReference>
<dbReference type="RefSeq" id="WP_172145741.1">
    <property type="nucleotide sequence ID" value="NZ_JAAIIJ010000020.1"/>
</dbReference>
<dbReference type="EMBL" id="JAAIIJ010000020">
    <property type="protein sequence ID" value="NMN02403.1"/>
    <property type="molecule type" value="Genomic_DNA"/>
</dbReference>
<feature type="transmembrane region" description="Helical" evidence="2">
    <location>
        <begin position="48"/>
        <end position="70"/>
    </location>
</feature>